<dbReference type="Gene3D" id="3.30.450.40">
    <property type="match status" value="3"/>
</dbReference>
<dbReference type="AlphaFoldDB" id="A0A318S6G5"/>
<dbReference type="InterPro" id="IPR003018">
    <property type="entry name" value="GAF"/>
</dbReference>
<name>A0A318S6G5_9DEIO</name>
<dbReference type="CDD" id="cd00082">
    <property type="entry name" value="HisKA"/>
    <property type="match status" value="1"/>
</dbReference>
<dbReference type="SMART" id="SM00065">
    <property type="entry name" value="GAF"/>
    <property type="match status" value="2"/>
</dbReference>
<dbReference type="Gene3D" id="3.30.450.20">
    <property type="entry name" value="PAS domain"/>
    <property type="match status" value="1"/>
</dbReference>
<evidence type="ECO:0000256" key="5">
    <source>
        <dbReference type="ARBA" id="ARBA00022777"/>
    </source>
</evidence>
<evidence type="ECO:0000256" key="7">
    <source>
        <dbReference type="SAM" id="Coils"/>
    </source>
</evidence>
<dbReference type="Pfam" id="PF01590">
    <property type="entry name" value="GAF"/>
    <property type="match status" value="1"/>
</dbReference>
<feature type="domain" description="Histidine kinase" evidence="8">
    <location>
        <begin position="698"/>
        <end position="911"/>
    </location>
</feature>
<feature type="coiled-coil region" evidence="7">
    <location>
        <begin position="668"/>
        <end position="695"/>
    </location>
</feature>
<dbReference type="SUPFAM" id="SSF55785">
    <property type="entry name" value="PYP-like sensor domain (PAS domain)"/>
    <property type="match status" value="1"/>
</dbReference>
<dbReference type="SMART" id="SM00388">
    <property type="entry name" value="HisKA"/>
    <property type="match status" value="1"/>
</dbReference>
<dbReference type="EMBL" id="QJSX01000007">
    <property type="protein sequence ID" value="PYE53803.1"/>
    <property type="molecule type" value="Genomic_DNA"/>
</dbReference>
<dbReference type="GO" id="GO:0007234">
    <property type="term" value="P:osmosensory signaling via phosphorelay pathway"/>
    <property type="evidence" value="ECO:0007669"/>
    <property type="project" value="TreeGrafter"/>
</dbReference>
<dbReference type="GO" id="GO:0000155">
    <property type="term" value="F:phosphorelay sensor kinase activity"/>
    <property type="evidence" value="ECO:0007669"/>
    <property type="project" value="InterPro"/>
</dbReference>
<keyword evidence="5" id="KW-0418">Kinase</keyword>
<dbReference type="InterPro" id="IPR036097">
    <property type="entry name" value="HisK_dim/P_sf"/>
</dbReference>
<evidence type="ECO:0000259" key="8">
    <source>
        <dbReference type="PROSITE" id="PS50109"/>
    </source>
</evidence>
<dbReference type="GO" id="GO:0000156">
    <property type="term" value="F:phosphorelay response regulator activity"/>
    <property type="evidence" value="ECO:0007669"/>
    <property type="project" value="TreeGrafter"/>
</dbReference>
<dbReference type="SUPFAM" id="SSF47384">
    <property type="entry name" value="Homodimeric domain of signal transducing histidine kinase"/>
    <property type="match status" value="1"/>
</dbReference>
<comment type="caution">
    <text evidence="9">The sequence shown here is derived from an EMBL/GenBank/DDBJ whole genome shotgun (WGS) entry which is preliminary data.</text>
</comment>
<dbReference type="InterPro" id="IPR013656">
    <property type="entry name" value="PAS_4"/>
</dbReference>
<dbReference type="RefSeq" id="WP_110886713.1">
    <property type="nucleotide sequence ID" value="NZ_QJSX01000007.1"/>
</dbReference>
<evidence type="ECO:0000313" key="10">
    <source>
        <dbReference type="Proteomes" id="UP000248326"/>
    </source>
</evidence>
<evidence type="ECO:0000256" key="1">
    <source>
        <dbReference type="ARBA" id="ARBA00000085"/>
    </source>
</evidence>
<dbReference type="InterPro" id="IPR000014">
    <property type="entry name" value="PAS"/>
</dbReference>
<dbReference type="InterPro" id="IPR004358">
    <property type="entry name" value="Sig_transdc_His_kin-like_C"/>
</dbReference>
<keyword evidence="7" id="KW-0175">Coiled coil</keyword>
<dbReference type="OrthoDB" id="51429at2"/>
<dbReference type="InterPro" id="IPR050351">
    <property type="entry name" value="BphY/WalK/GraS-like"/>
</dbReference>
<dbReference type="InterPro" id="IPR036890">
    <property type="entry name" value="HATPase_C_sf"/>
</dbReference>
<dbReference type="PRINTS" id="PR00344">
    <property type="entry name" value="BCTRLSENSOR"/>
</dbReference>
<keyword evidence="10" id="KW-1185">Reference proteome</keyword>
<evidence type="ECO:0000313" key="9">
    <source>
        <dbReference type="EMBL" id="PYE53803.1"/>
    </source>
</evidence>
<dbReference type="Pfam" id="PF02518">
    <property type="entry name" value="HATPase_c"/>
    <property type="match status" value="1"/>
</dbReference>
<dbReference type="PROSITE" id="PS50109">
    <property type="entry name" value="HIS_KIN"/>
    <property type="match status" value="1"/>
</dbReference>
<evidence type="ECO:0000256" key="6">
    <source>
        <dbReference type="ARBA" id="ARBA00023136"/>
    </source>
</evidence>
<dbReference type="FunFam" id="3.30.565.10:FF:000006">
    <property type="entry name" value="Sensor histidine kinase WalK"/>
    <property type="match status" value="1"/>
</dbReference>
<organism evidence="9 10">
    <name type="scientific">Deinococcus yavapaiensis KR-236</name>
    <dbReference type="NCBI Taxonomy" id="694435"/>
    <lineage>
        <taxon>Bacteria</taxon>
        <taxon>Thermotogati</taxon>
        <taxon>Deinococcota</taxon>
        <taxon>Deinococci</taxon>
        <taxon>Deinococcales</taxon>
        <taxon>Deinococcaceae</taxon>
        <taxon>Deinococcus</taxon>
    </lineage>
</organism>
<dbReference type="SUPFAM" id="SSF55874">
    <property type="entry name" value="ATPase domain of HSP90 chaperone/DNA topoisomerase II/histidine kinase"/>
    <property type="match status" value="1"/>
</dbReference>
<dbReference type="Proteomes" id="UP000248326">
    <property type="component" value="Unassembled WGS sequence"/>
</dbReference>
<dbReference type="Pfam" id="PF13185">
    <property type="entry name" value="GAF_2"/>
    <property type="match status" value="1"/>
</dbReference>
<dbReference type="GO" id="GO:0030295">
    <property type="term" value="F:protein kinase activator activity"/>
    <property type="evidence" value="ECO:0007669"/>
    <property type="project" value="TreeGrafter"/>
</dbReference>
<sequence>MTTPDHASSPVDLPAVLDSLPDAFFTVDETWRITYVNEHGAVFVEQAVEALLGKNLWTLFPDLLGTPLEAAGRRAMHERLTIDVEGLFPRRDAWLAMRIFPYGDGLGVHFRDITQRKHDETLRARLQDLAREVLQTTGTADVTRLVLQRALDFTGADSGVVMRLVEGGEHFEVLAALDASGRASSPSPHVRADDDSPAALALRAGAPMFLSFTALQPPREAFERAQPLAVAALPLQGKTRKVGALVLEYDHERTFGEAERVVLADLAAHTAQALERTRALEHEQALRARADLLAYAGELLSSSLDPQAVLHDIAHLVVPRLADCCGVFLPSDTGELRPLVVTHKDAAWLPSLEAYWQTYPVPPDAPAGVGLAFRTNEAILLPVVNVAALRSILPAEQVDFIERIELRSVIDVPLVARGRALGVLELLTFGEERTYTEEDLRVAQDLARRAALALDNAQLHQHTQRELAQRQQAERTLAELNATLEDRVEERTYRLIKTSEELSARNRVFEAFTSLARELVVEANAEHLIRSVQRGLLDLLPEATIVTYTHAAGRWHVRAVDETHASRFIDSIPDPAEERRVAALLRRTLKLGTPLYLEAAEVTNLRARIPLPTDITALALVPVPAVSNETTILVVGLARHPRWTTRDRVVLETAARQLHLALERVNAMALVQQQRAALERRADELQLLNSDLEAFTHSISHDLRAPVRHILSFSRLLEARVTTLEGRDRKFLDTIRLSAERMSEMIEGLLAFARAARQPLTFTELDLNELVDQVRRDLEPEQEERSVLWRVAPLPRVFGDAATLRIAFANLLGNALKYTRNVSEALITVRANVMPSEVVVTIEDNGVGFDSQYAAKLFGVFERLHTDTEFEGVGLGLWTVQRIVTRHGGRVWATGELHRGATFHVALPRQEGGLHDA</sequence>
<comment type="catalytic activity">
    <reaction evidence="1">
        <text>ATP + protein L-histidine = ADP + protein N-phospho-L-histidine.</text>
        <dbReference type="EC" id="2.7.13.3"/>
    </reaction>
</comment>
<gene>
    <name evidence="9" type="ORF">DES52_10761</name>
</gene>
<dbReference type="PANTHER" id="PTHR42878">
    <property type="entry name" value="TWO-COMPONENT HISTIDINE KINASE"/>
    <property type="match status" value="1"/>
</dbReference>
<dbReference type="SMART" id="SM00091">
    <property type="entry name" value="PAS"/>
    <property type="match status" value="1"/>
</dbReference>
<keyword evidence="3" id="KW-0597">Phosphoprotein</keyword>
<evidence type="ECO:0000256" key="2">
    <source>
        <dbReference type="ARBA" id="ARBA00012438"/>
    </source>
</evidence>
<evidence type="ECO:0000256" key="3">
    <source>
        <dbReference type="ARBA" id="ARBA00022553"/>
    </source>
</evidence>
<dbReference type="InterPro" id="IPR029016">
    <property type="entry name" value="GAF-like_dom_sf"/>
</dbReference>
<keyword evidence="6" id="KW-0472">Membrane</keyword>
<dbReference type="InterPro" id="IPR005467">
    <property type="entry name" value="His_kinase_dom"/>
</dbReference>
<dbReference type="Gene3D" id="1.10.287.130">
    <property type="match status" value="1"/>
</dbReference>
<dbReference type="CDD" id="cd00130">
    <property type="entry name" value="PAS"/>
    <property type="match status" value="1"/>
</dbReference>
<proteinExistence type="predicted"/>
<accession>A0A318S6G5</accession>
<dbReference type="InterPro" id="IPR035965">
    <property type="entry name" value="PAS-like_dom_sf"/>
</dbReference>
<feature type="coiled-coil region" evidence="7">
    <location>
        <begin position="463"/>
        <end position="490"/>
    </location>
</feature>
<dbReference type="PANTHER" id="PTHR42878:SF15">
    <property type="entry name" value="BACTERIOPHYTOCHROME"/>
    <property type="match status" value="1"/>
</dbReference>
<keyword evidence="4" id="KW-0808">Transferase</keyword>
<evidence type="ECO:0000256" key="4">
    <source>
        <dbReference type="ARBA" id="ARBA00022679"/>
    </source>
</evidence>
<reference evidence="9 10" key="1">
    <citation type="submission" date="2018-06" db="EMBL/GenBank/DDBJ databases">
        <title>Genomic Encyclopedia of Type Strains, Phase IV (KMG-IV): sequencing the most valuable type-strain genomes for metagenomic binning, comparative biology and taxonomic classification.</title>
        <authorList>
            <person name="Goeker M."/>
        </authorList>
    </citation>
    <scope>NUCLEOTIDE SEQUENCE [LARGE SCALE GENOMIC DNA]</scope>
    <source>
        <strain evidence="9 10">DSM 18048</strain>
    </source>
</reference>
<dbReference type="InterPro" id="IPR003661">
    <property type="entry name" value="HisK_dim/P_dom"/>
</dbReference>
<dbReference type="SMART" id="SM00387">
    <property type="entry name" value="HATPase_c"/>
    <property type="match status" value="1"/>
</dbReference>
<protein>
    <recommendedName>
        <fullName evidence="2">histidine kinase</fullName>
        <ecNumber evidence="2">2.7.13.3</ecNumber>
    </recommendedName>
</protein>
<dbReference type="Gene3D" id="3.30.565.10">
    <property type="entry name" value="Histidine kinase-like ATPase, C-terminal domain"/>
    <property type="match status" value="1"/>
</dbReference>
<dbReference type="SUPFAM" id="SSF55781">
    <property type="entry name" value="GAF domain-like"/>
    <property type="match status" value="3"/>
</dbReference>
<dbReference type="EC" id="2.7.13.3" evidence="2"/>
<dbReference type="Pfam" id="PF08448">
    <property type="entry name" value="PAS_4"/>
    <property type="match status" value="1"/>
</dbReference>
<dbReference type="Pfam" id="PF00512">
    <property type="entry name" value="HisKA"/>
    <property type="match status" value="1"/>
</dbReference>
<dbReference type="GO" id="GO:0016020">
    <property type="term" value="C:membrane"/>
    <property type="evidence" value="ECO:0007669"/>
    <property type="project" value="UniProtKB-SubCell"/>
</dbReference>
<dbReference type="InterPro" id="IPR003594">
    <property type="entry name" value="HATPase_dom"/>
</dbReference>